<dbReference type="KEGG" id="mnt:21391008"/>
<dbReference type="STRING" id="981085.W9RT03"/>
<evidence type="ECO:0000313" key="2">
    <source>
        <dbReference type="EMBL" id="EXC06933.1"/>
    </source>
</evidence>
<feature type="region of interest" description="Disordered" evidence="1">
    <location>
        <begin position="119"/>
        <end position="144"/>
    </location>
</feature>
<dbReference type="OrthoDB" id="1145787at2759"/>
<dbReference type="PANTHER" id="PTHR47076:SF12">
    <property type="entry name" value="NHL DOMAIN-CONTAINING PROTEIN"/>
    <property type="match status" value="1"/>
</dbReference>
<sequence length="144" mass="16515">MVTPMEKPVLKEENHIHDYEDSGSSTGCGCFWFLGFKRPRNNENGGDKRQVRKETTWWVKKMNKVKELSEVVAGPKWKTFIRKVGGYCKGKKQKNTRFQYDPQSYALNFDCGVDAAEEEEEEDGPLLDISSRFTAPLGSENRSL</sequence>
<dbReference type="EMBL" id="KE345575">
    <property type="protein sequence ID" value="EXC06933.1"/>
    <property type="molecule type" value="Genomic_DNA"/>
</dbReference>
<evidence type="ECO:0000313" key="3">
    <source>
        <dbReference type="Proteomes" id="UP000030645"/>
    </source>
</evidence>
<keyword evidence="3" id="KW-1185">Reference proteome</keyword>
<dbReference type="Proteomes" id="UP000030645">
    <property type="component" value="Unassembled WGS sequence"/>
</dbReference>
<gene>
    <name evidence="2" type="ORF">L484_007613</name>
</gene>
<proteinExistence type="predicted"/>
<dbReference type="PANTHER" id="PTHR47076">
    <property type="entry name" value="NHL DOMAIN PROTEIN"/>
    <property type="match status" value="1"/>
</dbReference>
<reference evidence="3" key="1">
    <citation type="submission" date="2013-01" db="EMBL/GenBank/DDBJ databases">
        <title>Draft Genome Sequence of a Mulberry Tree, Morus notabilis C.K. Schneid.</title>
        <authorList>
            <person name="He N."/>
            <person name="Zhao S."/>
        </authorList>
    </citation>
    <scope>NUCLEOTIDE SEQUENCE</scope>
</reference>
<evidence type="ECO:0008006" key="4">
    <source>
        <dbReference type="Google" id="ProtNLM"/>
    </source>
</evidence>
<evidence type="ECO:0000256" key="1">
    <source>
        <dbReference type="SAM" id="MobiDB-lite"/>
    </source>
</evidence>
<protein>
    <recommendedName>
        <fullName evidence="4">Stress induced protein</fullName>
    </recommendedName>
</protein>
<name>W9RT03_9ROSA</name>
<organism evidence="2 3">
    <name type="scientific">Morus notabilis</name>
    <dbReference type="NCBI Taxonomy" id="981085"/>
    <lineage>
        <taxon>Eukaryota</taxon>
        <taxon>Viridiplantae</taxon>
        <taxon>Streptophyta</taxon>
        <taxon>Embryophyta</taxon>
        <taxon>Tracheophyta</taxon>
        <taxon>Spermatophyta</taxon>
        <taxon>Magnoliopsida</taxon>
        <taxon>eudicotyledons</taxon>
        <taxon>Gunneridae</taxon>
        <taxon>Pentapetalae</taxon>
        <taxon>rosids</taxon>
        <taxon>fabids</taxon>
        <taxon>Rosales</taxon>
        <taxon>Moraceae</taxon>
        <taxon>Moreae</taxon>
        <taxon>Morus</taxon>
    </lineage>
</organism>
<accession>W9RT03</accession>
<dbReference type="AlphaFoldDB" id="W9RT03"/>
<dbReference type="eggNOG" id="ENOG502S6VD">
    <property type="taxonomic scope" value="Eukaryota"/>
</dbReference>